<dbReference type="RefSeq" id="WP_085139479.1">
    <property type="nucleotide sequence ID" value="NZ_LQPI01000062.1"/>
</dbReference>
<gene>
    <name evidence="2" type="ORF">AWC18_16855</name>
</gene>
<dbReference type="Gene3D" id="3.30.530.20">
    <property type="match status" value="1"/>
</dbReference>
<comment type="caution">
    <text evidence="2">The sequence shown here is derived from an EMBL/GenBank/DDBJ whole genome shotgun (WGS) entry which is preliminary data.</text>
</comment>
<feature type="compositionally biased region" description="Polar residues" evidence="1">
    <location>
        <begin position="59"/>
        <end position="69"/>
    </location>
</feature>
<protein>
    <submittedName>
        <fullName evidence="2">Polyketide cyclase</fullName>
    </submittedName>
</protein>
<evidence type="ECO:0000256" key="1">
    <source>
        <dbReference type="SAM" id="MobiDB-lite"/>
    </source>
</evidence>
<name>A0A1X1Z2Z3_MYCNO</name>
<dbReference type="InterPro" id="IPR023393">
    <property type="entry name" value="START-like_dom_sf"/>
</dbReference>
<proteinExistence type="predicted"/>
<feature type="region of interest" description="Disordered" evidence="1">
    <location>
        <begin position="47"/>
        <end position="69"/>
    </location>
</feature>
<evidence type="ECO:0000313" key="2">
    <source>
        <dbReference type="EMBL" id="ORW17717.1"/>
    </source>
</evidence>
<evidence type="ECO:0000313" key="3">
    <source>
        <dbReference type="Proteomes" id="UP000193108"/>
    </source>
</evidence>
<reference evidence="2 3" key="1">
    <citation type="submission" date="2016-01" db="EMBL/GenBank/DDBJ databases">
        <title>The new phylogeny of the genus Mycobacterium.</title>
        <authorList>
            <person name="Tarcisio F."/>
            <person name="Conor M."/>
            <person name="Antonella G."/>
            <person name="Elisabetta G."/>
            <person name="Giulia F.S."/>
            <person name="Sara T."/>
            <person name="Anna F."/>
            <person name="Clotilde B."/>
            <person name="Roberto B."/>
            <person name="Veronica D.S."/>
            <person name="Fabio R."/>
            <person name="Monica P."/>
            <person name="Olivier J."/>
            <person name="Enrico T."/>
            <person name="Nicola S."/>
        </authorList>
    </citation>
    <scope>NUCLEOTIDE SEQUENCE [LARGE SCALE GENOMIC DNA]</scope>
    <source>
        <strain evidence="2 3">DSM 44164</strain>
    </source>
</reference>
<dbReference type="SUPFAM" id="SSF55961">
    <property type="entry name" value="Bet v1-like"/>
    <property type="match status" value="1"/>
</dbReference>
<accession>A0A1X1Z2Z3</accession>
<keyword evidence="3" id="KW-1185">Reference proteome</keyword>
<dbReference type="Proteomes" id="UP000193108">
    <property type="component" value="Unassembled WGS sequence"/>
</dbReference>
<dbReference type="CDD" id="cd07812">
    <property type="entry name" value="SRPBCC"/>
    <property type="match status" value="1"/>
</dbReference>
<organism evidence="2 3">
    <name type="scientific">Mycolicibacter nonchromogenicus</name>
    <name type="common">Mycobacterium nonchromogenicum</name>
    <dbReference type="NCBI Taxonomy" id="1782"/>
    <lineage>
        <taxon>Bacteria</taxon>
        <taxon>Bacillati</taxon>
        <taxon>Actinomycetota</taxon>
        <taxon>Actinomycetes</taxon>
        <taxon>Mycobacteriales</taxon>
        <taxon>Mycobacteriaceae</taxon>
        <taxon>Mycolicibacter</taxon>
    </lineage>
</organism>
<dbReference type="STRING" id="1782.AWC18_16855"/>
<dbReference type="Pfam" id="PF10604">
    <property type="entry name" value="Polyketide_cyc2"/>
    <property type="match status" value="1"/>
</dbReference>
<sequence length="162" mass="17740">MTETLAPSARGTVHINAAPETVYALITDLSALTDCAEETVAMHWRKGDSARPGAKFSGANRNGSHSWNTSCTVTDAEPARLFAFDVRASMLPVSRWSYEITPTDGGCQVTESTWDHRPRWLLGISRLISGVADRKAANADHIRITLDRLKCKAEQRAGQQSQ</sequence>
<dbReference type="InterPro" id="IPR019587">
    <property type="entry name" value="Polyketide_cyclase/dehydratase"/>
</dbReference>
<dbReference type="EMBL" id="LQPI01000062">
    <property type="protein sequence ID" value="ORW17717.1"/>
    <property type="molecule type" value="Genomic_DNA"/>
</dbReference>
<dbReference type="AlphaFoldDB" id="A0A1X1Z2Z3"/>